<evidence type="ECO:0000313" key="3">
    <source>
        <dbReference type="EMBL" id="KAL3826691.1"/>
    </source>
</evidence>
<feature type="compositionally biased region" description="Basic and acidic residues" evidence="1">
    <location>
        <begin position="1"/>
        <end position="16"/>
    </location>
</feature>
<dbReference type="FunFam" id="1.10.10.790:FF:000002">
    <property type="entry name" value="Splicing factor 3A subunit 1"/>
    <property type="match status" value="1"/>
</dbReference>
<dbReference type="Proteomes" id="UP001530377">
    <property type="component" value="Unassembled WGS sequence"/>
</dbReference>
<evidence type="ECO:0000259" key="2">
    <source>
        <dbReference type="PROSITE" id="PS50128"/>
    </source>
</evidence>
<evidence type="ECO:0000313" key="4">
    <source>
        <dbReference type="Proteomes" id="UP001530377"/>
    </source>
</evidence>
<feature type="region of interest" description="Disordered" evidence="1">
    <location>
        <begin position="1"/>
        <end position="87"/>
    </location>
</feature>
<keyword evidence="4" id="KW-1185">Reference proteome</keyword>
<dbReference type="InterPro" id="IPR000061">
    <property type="entry name" value="Surp"/>
</dbReference>
<proteinExistence type="predicted"/>
<feature type="region of interest" description="Disordered" evidence="1">
    <location>
        <begin position="523"/>
        <end position="603"/>
    </location>
</feature>
<sequence>MPHQDYLRRLIDDETSHSPASSGGRDDLKPRHTHLGNRALTALAIDLTVSSSEETDEASGDDTPRAVSTPPTPQYTRNSPPPTGRADLNETLQKLRNAKALGIGLPGDVEEKRFSSGAIRSFGCFPPNKIANAQYADRTSTNGVASSNDDGLSAKPVMLGGPARNNIGLNRQLYNIGLYRHSHNIGVASSPNTGGPVEGSVQIDVKLSHDEHHLRSRYDGPASPSAVAVAAFVPNAAAEPSGQSEQLASAEKSTATLVCLLTGSLSCTTRDNYVCHIIRGFWEYENSNQYGDECKSFQALGSNRFELYRKISSDIVTSPLTEGGIFKGSFAYRLMQKGRRGESCVVHENIVIISFSKRDDESQSYSLTGTGRNQVGEFRLIGTALRTTSGDSYNLLCRKEYTELFQLQQPSPDVIRNEYTTLLPTNQDENGHESRKKLKTTKKQSASGGSGDCEGNSGIIRPPPETRAIVDRTALFISKNGRALAKAILNSEKGRTLRFDFLHDTSPFHAYYEDRIRFYDEKGTDEQETRKQKEREETERRVMNVESMPLSTFTSPGDSTVAHDMDSSDDESDCSVEVDSSTSPPAPPEETAHRKIHQETASGKKTFATANTFLTSACFSEIGAPAAQRHSKTVEDTIEEIKKNDVQEDFYDMDGIPYEDQVHRYDNNTQSDQVPLETILGSHWASVLESHCRLKTAKDLYDANGEEIINNLIGVIGTDFQGCREKDIKLITKGLLYGWYIQVKEVLHLDESISEIPLPTPQRKNDSGTIQSILPACSAFMTPLSYVDLQFIKFQGIKSDAELSQIDPSHLAHSYAVYLGETYKEISFTDAFEITTKWRQRARFALGMISSDVCDNPQITRLAKVSIQQEIMHTVSSLSKTSPDEENCGLPRRSIFTHDTRNSTCKILHFL</sequence>
<evidence type="ECO:0000256" key="1">
    <source>
        <dbReference type="SAM" id="MobiDB-lite"/>
    </source>
</evidence>
<dbReference type="Pfam" id="PF01805">
    <property type="entry name" value="Surp"/>
    <property type="match status" value="1"/>
</dbReference>
<dbReference type="InterPro" id="IPR035967">
    <property type="entry name" value="SWAP/Surp_sf"/>
</dbReference>
<feature type="compositionally biased region" description="Acidic residues" evidence="1">
    <location>
        <begin position="567"/>
        <end position="576"/>
    </location>
</feature>
<feature type="compositionally biased region" description="Basic and acidic residues" evidence="1">
    <location>
        <begin position="523"/>
        <end position="543"/>
    </location>
</feature>
<feature type="compositionally biased region" description="Polar residues" evidence="1">
    <location>
        <begin position="549"/>
        <end position="558"/>
    </location>
</feature>
<dbReference type="SUPFAM" id="SSF109905">
    <property type="entry name" value="Surp module (SWAP domain)"/>
    <property type="match status" value="1"/>
</dbReference>
<gene>
    <name evidence="3" type="ORF">ACHAXA_001214</name>
</gene>
<dbReference type="InterPro" id="IPR045146">
    <property type="entry name" value="SF3A1"/>
</dbReference>
<dbReference type="Gene3D" id="1.10.10.790">
    <property type="entry name" value="Surp module"/>
    <property type="match status" value="1"/>
</dbReference>
<name>A0ABD3SQP9_9STRA</name>
<dbReference type="PROSITE" id="PS50128">
    <property type="entry name" value="SURP"/>
    <property type="match status" value="1"/>
</dbReference>
<organism evidence="3 4">
    <name type="scientific">Cyclostephanos tholiformis</name>
    <dbReference type="NCBI Taxonomy" id="382380"/>
    <lineage>
        <taxon>Eukaryota</taxon>
        <taxon>Sar</taxon>
        <taxon>Stramenopiles</taxon>
        <taxon>Ochrophyta</taxon>
        <taxon>Bacillariophyta</taxon>
        <taxon>Coscinodiscophyceae</taxon>
        <taxon>Thalassiosirophycidae</taxon>
        <taxon>Stephanodiscales</taxon>
        <taxon>Stephanodiscaceae</taxon>
        <taxon>Cyclostephanos</taxon>
    </lineage>
</organism>
<dbReference type="PANTHER" id="PTHR15316:SF1">
    <property type="entry name" value="SPLICING FACTOR 3A SUBUNIT 1"/>
    <property type="match status" value="1"/>
</dbReference>
<protein>
    <recommendedName>
        <fullName evidence="2">SURP motif domain-containing protein</fullName>
    </recommendedName>
</protein>
<dbReference type="SMART" id="SM00648">
    <property type="entry name" value="SWAP"/>
    <property type="match status" value="1"/>
</dbReference>
<accession>A0ABD3SQP9</accession>
<feature type="region of interest" description="Disordered" evidence="1">
    <location>
        <begin position="422"/>
        <end position="465"/>
    </location>
</feature>
<dbReference type="PANTHER" id="PTHR15316">
    <property type="entry name" value="SPLICEOSOME ASSOCIATED PROTEIN 114/SWAP SPLICING FACTOR-RELATED"/>
    <property type="match status" value="1"/>
</dbReference>
<comment type="caution">
    <text evidence="3">The sequence shown here is derived from an EMBL/GenBank/DDBJ whole genome shotgun (WGS) entry which is preliminary data.</text>
</comment>
<feature type="domain" description="SURP motif" evidence="2">
    <location>
        <begin position="469"/>
        <end position="512"/>
    </location>
</feature>
<dbReference type="AlphaFoldDB" id="A0ABD3SQP9"/>
<dbReference type="EMBL" id="JALLPB020000016">
    <property type="protein sequence ID" value="KAL3826691.1"/>
    <property type="molecule type" value="Genomic_DNA"/>
</dbReference>
<reference evidence="3 4" key="1">
    <citation type="submission" date="2024-10" db="EMBL/GenBank/DDBJ databases">
        <title>Updated reference genomes for cyclostephanoid diatoms.</title>
        <authorList>
            <person name="Roberts W.R."/>
            <person name="Alverson A.J."/>
        </authorList>
    </citation>
    <scope>NUCLEOTIDE SEQUENCE [LARGE SCALE GENOMIC DNA]</scope>
    <source>
        <strain evidence="3 4">AJA228-03</strain>
    </source>
</reference>